<dbReference type="EC" id="3.6.1.9" evidence="2"/>
<dbReference type="RefSeq" id="WP_249701212.1">
    <property type="nucleotide sequence ID" value="NZ_JAMFLX010000028.1"/>
</dbReference>
<evidence type="ECO:0000313" key="2">
    <source>
        <dbReference type="EMBL" id="MCL6271583.1"/>
    </source>
</evidence>
<dbReference type="EMBL" id="JAMFLX010000028">
    <property type="protein sequence ID" value="MCL6271583.1"/>
    <property type="molecule type" value="Genomic_DNA"/>
</dbReference>
<gene>
    <name evidence="2" type="primary">mazG</name>
    <name evidence="2" type="ORF">M3P05_16830</name>
</gene>
<dbReference type="Gene3D" id="1.10.287.1080">
    <property type="entry name" value="MazG-like"/>
    <property type="match status" value="2"/>
</dbReference>
<reference evidence="2 3" key="1">
    <citation type="submission" date="2022-05" db="EMBL/GenBank/DDBJ databases">
        <authorList>
            <person name="Park J.-S."/>
        </authorList>
    </citation>
    <scope>NUCLEOTIDE SEQUENCE [LARGE SCALE GENOMIC DNA]</scope>
    <source>
        <strain evidence="2 3">2012CJ34-2</strain>
    </source>
</reference>
<dbReference type="PANTHER" id="PTHR30522">
    <property type="entry name" value="NUCLEOSIDE TRIPHOSPHATE PYROPHOSPHOHYDROLASE"/>
    <property type="match status" value="1"/>
</dbReference>
<dbReference type="Proteomes" id="UP001203338">
    <property type="component" value="Unassembled WGS sequence"/>
</dbReference>
<dbReference type="InterPro" id="IPR004518">
    <property type="entry name" value="MazG-like_dom"/>
</dbReference>
<dbReference type="InterPro" id="IPR048015">
    <property type="entry name" value="NTP-PPase_MazG-like_N"/>
</dbReference>
<sequence>MQNRKPEQDGYSISDLLNVMARLRDPQAGCPWDIEQTFKTIAPYTLEEAYEVVDAIERNDIDHLCEELGDLLLQVVFHARMAEEEKSFDFSDVVNAIVTKLLRRHPHVFPNASLADLQLKESPDLTPEEVRIKWQAIKAEEKAEEKAAKPVQDSLLDAVPNNLPALMIAQKLQDKAAKVNFDWPDVRPVLAKLREELDEIEEALDKGEQEEIAAEVGDFLFAATNLARHLDVDAEQSVRGCNQKFRNRFSYIERAVKAQGRDINKCTLEELDALWDEAKLKNY</sequence>
<feature type="domain" description="NTP pyrophosphohydrolase MazG-like" evidence="1">
    <location>
        <begin position="36"/>
        <end position="109"/>
    </location>
</feature>
<dbReference type="InterPro" id="IPR011551">
    <property type="entry name" value="NTP_PyrPHydrolase_MazG"/>
</dbReference>
<accession>A0ABT0PJS0</accession>
<dbReference type="CDD" id="cd11528">
    <property type="entry name" value="NTP-PPase_MazG_Nterm"/>
    <property type="match status" value="1"/>
</dbReference>
<dbReference type="SUPFAM" id="SSF101386">
    <property type="entry name" value="all-alpha NTP pyrophosphatases"/>
    <property type="match status" value="2"/>
</dbReference>
<dbReference type="NCBIfam" id="NF007113">
    <property type="entry name" value="PRK09562.1"/>
    <property type="match status" value="1"/>
</dbReference>
<comment type="caution">
    <text evidence="2">The sequence shown here is derived from an EMBL/GenBank/DDBJ whole genome shotgun (WGS) entry which is preliminary data.</text>
</comment>
<protein>
    <submittedName>
        <fullName evidence="2">Nucleoside triphosphate pyrophosphohydrolase</fullName>
        <ecNumber evidence="2">3.6.1.9</ecNumber>
    </submittedName>
</protein>
<feature type="domain" description="NTP pyrophosphohydrolase MazG-like" evidence="1">
    <location>
        <begin position="190"/>
        <end position="248"/>
    </location>
</feature>
<keyword evidence="2" id="KW-0378">Hydrolase</keyword>
<dbReference type="PANTHER" id="PTHR30522:SF0">
    <property type="entry name" value="NUCLEOSIDE TRIPHOSPHATE PYROPHOSPHOHYDROLASE"/>
    <property type="match status" value="1"/>
</dbReference>
<evidence type="ECO:0000259" key="1">
    <source>
        <dbReference type="Pfam" id="PF03819"/>
    </source>
</evidence>
<organism evidence="2 3">
    <name type="scientific">Parendozoicomonas callyspongiae</name>
    <dbReference type="NCBI Taxonomy" id="2942213"/>
    <lineage>
        <taxon>Bacteria</taxon>
        <taxon>Pseudomonadati</taxon>
        <taxon>Pseudomonadota</taxon>
        <taxon>Gammaproteobacteria</taxon>
        <taxon>Oceanospirillales</taxon>
        <taxon>Endozoicomonadaceae</taxon>
        <taxon>Parendozoicomonas</taxon>
    </lineage>
</organism>
<dbReference type="Pfam" id="PF03819">
    <property type="entry name" value="MazG"/>
    <property type="match status" value="2"/>
</dbReference>
<proteinExistence type="predicted"/>
<dbReference type="CDD" id="cd11529">
    <property type="entry name" value="NTP-PPase_MazG_Cterm"/>
    <property type="match status" value="1"/>
</dbReference>
<dbReference type="NCBIfam" id="TIGR00444">
    <property type="entry name" value="mazG"/>
    <property type="match status" value="1"/>
</dbReference>
<dbReference type="InterPro" id="IPR048011">
    <property type="entry name" value="NTP-PPase_MazG-like_C"/>
</dbReference>
<name>A0ABT0PJS0_9GAMM</name>
<evidence type="ECO:0000313" key="3">
    <source>
        <dbReference type="Proteomes" id="UP001203338"/>
    </source>
</evidence>
<dbReference type="GO" id="GO:0047429">
    <property type="term" value="F:nucleoside triphosphate diphosphatase activity"/>
    <property type="evidence" value="ECO:0007669"/>
    <property type="project" value="UniProtKB-EC"/>
</dbReference>
<keyword evidence="3" id="KW-1185">Reference proteome</keyword>